<proteinExistence type="predicted"/>
<name>A0A9E5JTK5_9GAMM</name>
<dbReference type="RefSeq" id="WP_167181161.1">
    <property type="nucleotide sequence ID" value="NZ_JAAONZ010000001.1"/>
</dbReference>
<feature type="compositionally biased region" description="Basic and acidic residues" evidence="1">
    <location>
        <begin position="118"/>
        <end position="131"/>
    </location>
</feature>
<protein>
    <submittedName>
        <fullName evidence="2">ClpXP protease specificity-enhancing factor</fullName>
    </submittedName>
</protein>
<keyword evidence="2" id="KW-0645">Protease</keyword>
<dbReference type="NCBIfam" id="NF008769">
    <property type="entry name" value="PRK11798.2-5"/>
    <property type="match status" value="1"/>
</dbReference>
<dbReference type="InterPro" id="IPR007481">
    <property type="entry name" value="SspB"/>
</dbReference>
<dbReference type="PANTHER" id="PTHR37486:SF1">
    <property type="entry name" value="STRINGENT STARVATION PROTEIN B"/>
    <property type="match status" value="1"/>
</dbReference>
<dbReference type="GO" id="GO:0045732">
    <property type="term" value="P:positive regulation of protein catabolic process"/>
    <property type="evidence" value="ECO:0007669"/>
    <property type="project" value="TreeGrafter"/>
</dbReference>
<keyword evidence="3" id="KW-1185">Reference proteome</keyword>
<dbReference type="NCBIfam" id="NF008763">
    <property type="entry name" value="PRK11798.1-2"/>
    <property type="match status" value="1"/>
</dbReference>
<gene>
    <name evidence="2" type="ORF">G8770_01835</name>
</gene>
<dbReference type="Pfam" id="PF04386">
    <property type="entry name" value="SspB"/>
    <property type="match status" value="1"/>
</dbReference>
<dbReference type="AlphaFoldDB" id="A0A9E5JTK5"/>
<dbReference type="PANTHER" id="PTHR37486">
    <property type="entry name" value="STRINGENT STARVATION PROTEIN B"/>
    <property type="match status" value="1"/>
</dbReference>
<dbReference type="EMBL" id="JAAONZ010000001">
    <property type="protein sequence ID" value="NHO64286.1"/>
    <property type="molecule type" value="Genomic_DNA"/>
</dbReference>
<accession>A0A9E5JTK5</accession>
<dbReference type="GO" id="GO:0006508">
    <property type="term" value="P:proteolysis"/>
    <property type="evidence" value="ECO:0007669"/>
    <property type="project" value="UniProtKB-KW"/>
</dbReference>
<organism evidence="2 3">
    <name type="scientific">Pseudomaricurvus hydrocarbonicus</name>
    <dbReference type="NCBI Taxonomy" id="1470433"/>
    <lineage>
        <taxon>Bacteria</taxon>
        <taxon>Pseudomonadati</taxon>
        <taxon>Pseudomonadota</taxon>
        <taxon>Gammaproteobacteria</taxon>
        <taxon>Cellvibrionales</taxon>
        <taxon>Cellvibrionaceae</taxon>
        <taxon>Pseudomaricurvus</taxon>
    </lineage>
</organism>
<dbReference type="GO" id="GO:0005829">
    <property type="term" value="C:cytosol"/>
    <property type="evidence" value="ECO:0007669"/>
    <property type="project" value="TreeGrafter"/>
</dbReference>
<keyword evidence="2" id="KW-0378">Hydrolase</keyword>
<dbReference type="PIRSF" id="PIRSF005276">
    <property type="entry name" value="SspB"/>
    <property type="match status" value="1"/>
</dbReference>
<feature type="region of interest" description="Disordered" evidence="1">
    <location>
        <begin position="102"/>
        <end position="138"/>
    </location>
</feature>
<evidence type="ECO:0000313" key="3">
    <source>
        <dbReference type="Proteomes" id="UP000787472"/>
    </source>
</evidence>
<dbReference type="InterPro" id="IPR036760">
    <property type="entry name" value="SspB-like_sf"/>
</dbReference>
<reference evidence="2" key="1">
    <citation type="submission" date="2020-03" db="EMBL/GenBank/DDBJ databases">
        <authorList>
            <person name="Guo F."/>
        </authorList>
    </citation>
    <scope>NUCLEOTIDE SEQUENCE</scope>
    <source>
        <strain evidence="2">JCM 30134</strain>
    </source>
</reference>
<dbReference type="GO" id="GO:0005840">
    <property type="term" value="C:ribosome"/>
    <property type="evidence" value="ECO:0007669"/>
    <property type="project" value="TreeGrafter"/>
</dbReference>
<dbReference type="Proteomes" id="UP000787472">
    <property type="component" value="Unassembled WGS sequence"/>
</dbReference>
<comment type="caution">
    <text evidence="2">The sequence shown here is derived from an EMBL/GenBank/DDBJ whole genome shotgun (WGS) entry which is preliminary data.</text>
</comment>
<evidence type="ECO:0000256" key="1">
    <source>
        <dbReference type="SAM" id="MobiDB-lite"/>
    </source>
</evidence>
<sequence>MGMTSSRPYMIRALYDWIVDNECTPYLLVDAHASDVEVPQQYVNKDGQIVLNIAPTAVVGLSIENASVSFNARFGGIPTNIYVPCSGVLGIYARENGQGMIFEHEPDVDPEPPTPPTKPEKIESTSTDSKRPSLKVVK</sequence>
<dbReference type="Gene3D" id="2.30.30.220">
    <property type="entry name" value="SspB-like"/>
    <property type="match status" value="1"/>
</dbReference>
<evidence type="ECO:0000313" key="2">
    <source>
        <dbReference type="EMBL" id="NHO64286.1"/>
    </source>
</evidence>
<dbReference type="SUPFAM" id="SSF101738">
    <property type="entry name" value="SspB-like"/>
    <property type="match status" value="1"/>
</dbReference>
<dbReference type="GO" id="GO:0008233">
    <property type="term" value="F:peptidase activity"/>
    <property type="evidence" value="ECO:0007669"/>
    <property type="project" value="UniProtKB-KW"/>
</dbReference>